<evidence type="ECO:0000313" key="2">
    <source>
        <dbReference type="Proteomes" id="UP001221757"/>
    </source>
</evidence>
<dbReference type="AlphaFoldDB" id="A0AAD7M722"/>
<dbReference type="EMBL" id="JARKIE010000011">
    <property type="protein sequence ID" value="KAJ7704110.1"/>
    <property type="molecule type" value="Genomic_DNA"/>
</dbReference>
<gene>
    <name evidence="1" type="ORF">B0H17DRAFT_1194018</name>
</gene>
<comment type="caution">
    <text evidence="1">The sequence shown here is derived from an EMBL/GenBank/DDBJ whole genome shotgun (WGS) entry which is preliminary data.</text>
</comment>
<keyword evidence="2" id="KW-1185">Reference proteome</keyword>
<name>A0AAD7M722_MYCRO</name>
<evidence type="ECO:0000313" key="1">
    <source>
        <dbReference type="EMBL" id="KAJ7704110.1"/>
    </source>
</evidence>
<dbReference type="Proteomes" id="UP001221757">
    <property type="component" value="Unassembled WGS sequence"/>
</dbReference>
<sequence>MLASDQVKRMVTRRMMSGRAHLVVQSSISSAAHAAYGKRSSIVGAAQPHLLISNGTPSNILPTKHALTRSSRAILKSTSVQRGKLEMETGLGNLPHNLPSFREREVGHGVEGGGKAIKAGDVERFQHWA</sequence>
<reference evidence="1" key="1">
    <citation type="submission" date="2023-03" db="EMBL/GenBank/DDBJ databases">
        <title>Massive genome expansion in bonnet fungi (Mycena s.s.) driven by repeated elements and novel gene families across ecological guilds.</title>
        <authorList>
            <consortium name="Lawrence Berkeley National Laboratory"/>
            <person name="Harder C.B."/>
            <person name="Miyauchi S."/>
            <person name="Viragh M."/>
            <person name="Kuo A."/>
            <person name="Thoen E."/>
            <person name="Andreopoulos B."/>
            <person name="Lu D."/>
            <person name="Skrede I."/>
            <person name="Drula E."/>
            <person name="Henrissat B."/>
            <person name="Morin E."/>
            <person name="Kohler A."/>
            <person name="Barry K."/>
            <person name="LaButti K."/>
            <person name="Morin E."/>
            <person name="Salamov A."/>
            <person name="Lipzen A."/>
            <person name="Mereny Z."/>
            <person name="Hegedus B."/>
            <person name="Baldrian P."/>
            <person name="Stursova M."/>
            <person name="Weitz H."/>
            <person name="Taylor A."/>
            <person name="Grigoriev I.V."/>
            <person name="Nagy L.G."/>
            <person name="Martin F."/>
            <person name="Kauserud H."/>
        </authorList>
    </citation>
    <scope>NUCLEOTIDE SEQUENCE</scope>
    <source>
        <strain evidence="1">CBHHK067</strain>
    </source>
</reference>
<organism evidence="1 2">
    <name type="scientific">Mycena rosella</name>
    <name type="common">Pink bonnet</name>
    <name type="synonym">Agaricus rosellus</name>
    <dbReference type="NCBI Taxonomy" id="1033263"/>
    <lineage>
        <taxon>Eukaryota</taxon>
        <taxon>Fungi</taxon>
        <taxon>Dikarya</taxon>
        <taxon>Basidiomycota</taxon>
        <taxon>Agaricomycotina</taxon>
        <taxon>Agaricomycetes</taxon>
        <taxon>Agaricomycetidae</taxon>
        <taxon>Agaricales</taxon>
        <taxon>Marasmiineae</taxon>
        <taxon>Mycenaceae</taxon>
        <taxon>Mycena</taxon>
    </lineage>
</organism>
<proteinExistence type="predicted"/>
<protein>
    <submittedName>
        <fullName evidence="1">Uncharacterized protein</fullName>
    </submittedName>
</protein>
<accession>A0AAD7M722</accession>